<reference evidence="10" key="1">
    <citation type="journal article" date="2014" name="Int. J. Syst. Evol. Microbiol.">
        <title>Complete genome sequence of Corynebacterium casei LMG S-19264T (=DSM 44701T), isolated from a smear-ripened cheese.</title>
        <authorList>
            <consortium name="US DOE Joint Genome Institute (JGI-PGF)"/>
            <person name="Walter F."/>
            <person name="Albersmeier A."/>
            <person name="Kalinowski J."/>
            <person name="Ruckert C."/>
        </authorList>
    </citation>
    <scope>NUCLEOTIDE SEQUENCE</scope>
    <source>
        <strain evidence="10">CGMCC 1.12921</strain>
    </source>
</reference>
<feature type="transmembrane region" description="Helical" evidence="8">
    <location>
        <begin position="214"/>
        <end position="237"/>
    </location>
</feature>
<dbReference type="GO" id="GO:0005886">
    <property type="term" value="C:plasma membrane"/>
    <property type="evidence" value="ECO:0007669"/>
    <property type="project" value="UniProtKB-SubCell"/>
</dbReference>
<feature type="domain" description="EamA" evidence="9">
    <location>
        <begin position="13"/>
        <end position="149"/>
    </location>
</feature>
<feature type="transmembrane region" description="Helical" evidence="8">
    <location>
        <begin position="184"/>
        <end position="202"/>
    </location>
</feature>
<evidence type="ECO:0000313" key="10">
    <source>
        <dbReference type="EMBL" id="GGC97678.1"/>
    </source>
</evidence>
<keyword evidence="4" id="KW-1003">Cell membrane</keyword>
<organism evidence="10 11">
    <name type="scientific">Aquisalinus flavus</name>
    <dbReference type="NCBI Taxonomy" id="1526572"/>
    <lineage>
        <taxon>Bacteria</taxon>
        <taxon>Pseudomonadati</taxon>
        <taxon>Pseudomonadota</taxon>
        <taxon>Alphaproteobacteria</taxon>
        <taxon>Parvularculales</taxon>
        <taxon>Parvularculaceae</taxon>
        <taxon>Aquisalinus</taxon>
    </lineage>
</organism>
<feature type="transmembrane region" description="Helical" evidence="8">
    <location>
        <begin position="44"/>
        <end position="65"/>
    </location>
</feature>
<dbReference type="InterPro" id="IPR000620">
    <property type="entry name" value="EamA_dom"/>
</dbReference>
<evidence type="ECO:0000256" key="5">
    <source>
        <dbReference type="ARBA" id="ARBA00022692"/>
    </source>
</evidence>
<keyword evidence="11" id="KW-1185">Reference proteome</keyword>
<dbReference type="InterPro" id="IPR004626">
    <property type="entry name" value="RarD"/>
</dbReference>
<keyword evidence="3" id="KW-0813">Transport</keyword>
<sequence length="305" mass="33559">MQSPQEHDENIRTGLIAGLAAYTLWGFLPIYFKVLGPVAATEVLAHRIIWAVPVGALILTLRSQWPEVRKAFTDWRALRGMGITAAFIAVNWGVYIWTVQTDRIFQASLGYYINPLMFVLVGVIVNREVLRRGQIAAVALAAIGVSVLTIYGGVFPWISFVLAISFTFYGYLRKTVQIGAMPGLFIETIWLLLPAIGFWVWLELQGASAFVPSAPGTIGLLLLAGPLTVIPLLFFAISARRLKLSTIGFMQFLGPTLQFCVGLYYGETFTTAHAICFGFIWVAVIVFSLDALGAGRRPKRVAEPT</sequence>
<dbReference type="SUPFAM" id="SSF103481">
    <property type="entry name" value="Multidrug resistance efflux transporter EmrE"/>
    <property type="match status" value="1"/>
</dbReference>
<name>A0A8J2Y316_9PROT</name>
<reference evidence="10" key="2">
    <citation type="submission" date="2020-09" db="EMBL/GenBank/DDBJ databases">
        <authorList>
            <person name="Sun Q."/>
            <person name="Zhou Y."/>
        </authorList>
    </citation>
    <scope>NUCLEOTIDE SEQUENCE</scope>
    <source>
        <strain evidence="10">CGMCC 1.12921</strain>
    </source>
</reference>
<feature type="transmembrane region" description="Helical" evidence="8">
    <location>
        <begin position="133"/>
        <end position="151"/>
    </location>
</feature>
<dbReference type="EMBL" id="BMGH01000001">
    <property type="protein sequence ID" value="GGC97678.1"/>
    <property type="molecule type" value="Genomic_DNA"/>
</dbReference>
<evidence type="ECO:0000259" key="9">
    <source>
        <dbReference type="Pfam" id="PF00892"/>
    </source>
</evidence>
<proteinExistence type="inferred from homology"/>
<dbReference type="AlphaFoldDB" id="A0A8J2Y316"/>
<dbReference type="Pfam" id="PF00892">
    <property type="entry name" value="EamA"/>
    <property type="match status" value="1"/>
</dbReference>
<comment type="similarity">
    <text evidence="2">Belongs to the EamA transporter family.</text>
</comment>
<dbReference type="RefSeq" id="WP_188159552.1">
    <property type="nucleotide sequence ID" value="NZ_BMGH01000001.1"/>
</dbReference>
<feature type="transmembrane region" description="Helical" evidence="8">
    <location>
        <begin position="157"/>
        <end position="172"/>
    </location>
</feature>
<evidence type="ECO:0000256" key="2">
    <source>
        <dbReference type="ARBA" id="ARBA00007362"/>
    </source>
</evidence>
<gene>
    <name evidence="10" type="ORF">GCM10011342_03260</name>
</gene>
<dbReference type="Proteomes" id="UP000613582">
    <property type="component" value="Unassembled WGS sequence"/>
</dbReference>
<evidence type="ECO:0000256" key="1">
    <source>
        <dbReference type="ARBA" id="ARBA00004651"/>
    </source>
</evidence>
<evidence type="ECO:0000256" key="8">
    <source>
        <dbReference type="SAM" id="Phobius"/>
    </source>
</evidence>
<dbReference type="NCBIfam" id="TIGR00688">
    <property type="entry name" value="rarD"/>
    <property type="match status" value="1"/>
</dbReference>
<evidence type="ECO:0000256" key="4">
    <source>
        <dbReference type="ARBA" id="ARBA00022475"/>
    </source>
</evidence>
<feature type="transmembrane region" description="Helical" evidence="8">
    <location>
        <begin position="271"/>
        <end position="292"/>
    </location>
</feature>
<accession>A0A8J2Y316</accession>
<feature type="transmembrane region" description="Helical" evidence="8">
    <location>
        <begin position="12"/>
        <end position="32"/>
    </location>
</feature>
<keyword evidence="7 8" id="KW-0472">Membrane</keyword>
<comment type="caution">
    <text evidence="10">The sequence shown here is derived from an EMBL/GenBank/DDBJ whole genome shotgun (WGS) entry which is preliminary data.</text>
</comment>
<evidence type="ECO:0000313" key="11">
    <source>
        <dbReference type="Proteomes" id="UP000613582"/>
    </source>
</evidence>
<keyword evidence="5 8" id="KW-0812">Transmembrane</keyword>
<dbReference type="InterPro" id="IPR037185">
    <property type="entry name" value="EmrE-like"/>
</dbReference>
<evidence type="ECO:0000256" key="6">
    <source>
        <dbReference type="ARBA" id="ARBA00022989"/>
    </source>
</evidence>
<feature type="transmembrane region" description="Helical" evidence="8">
    <location>
        <begin position="77"/>
        <end position="97"/>
    </location>
</feature>
<comment type="subcellular location">
    <subcellularLocation>
        <location evidence="1">Cell membrane</location>
        <topology evidence="1">Multi-pass membrane protein</topology>
    </subcellularLocation>
</comment>
<keyword evidence="6 8" id="KW-1133">Transmembrane helix</keyword>
<feature type="transmembrane region" description="Helical" evidence="8">
    <location>
        <begin position="244"/>
        <end position="265"/>
    </location>
</feature>
<protein>
    <submittedName>
        <fullName evidence="10">Permease</fullName>
    </submittedName>
</protein>
<evidence type="ECO:0000256" key="3">
    <source>
        <dbReference type="ARBA" id="ARBA00022448"/>
    </source>
</evidence>
<evidence type="ECO:0000256" key="7">
    <source>
        <dbReference type="ARBA" id="ARBA00023136"/>
    </source>
</evidence>
<feature type="transmembrane region" description="Helical" evidence="8">
    <location>
        <begin position="109"/>
        <end position="126"/>
    </location>
</feature>